<evidence type="ECO:0000259" key="5">
    <source>
        <dbReference type="Pfam" id="PF00151"/>
    </source>
</evidence>
<evidence type="ECO:0000313" key="6">
    <source>
        <dbReference type="EMBL" id="KAF6025030.1"/>
    </source>
</evidence>
<dbReference type="Gene3D" id="3.40.50.1820">
    <property type="entry name" value="alpha/beta hydrolase"/>
    <property type="match status" value="1"/>
</dbReference>
<accession>A0A7J7JFM3</accession>
<protein>
    <recommendedName>
        <fullName evidence="5">Lipase domain-containing protein</fullName>
    </recommendedName>
</protein>
<keyword evidence="7" id="KW-1185">Reference proteome</keyword>
<evidence type="ECO:0000256" key="3">
    <source>
        <dbReference type="ARBA" id="ARBA00022525"/>
    </source>
</evidence>
<dbReference type="Proteomes" id="UP000593567">
    <property type="component" value="Unassembled WGS sequence"/>
</dbReference>
<dbReference type="Pfam" id="PF00151">
    <property type="entry name" value="Lipase"/>
    <property type="match status" value="1"/>
</dbReference>
<dbReference type="InterPro" id="IPR013818">
    <property type="entry name" value="Lipase"/>
</dbReference>
<evidence type="ECO:0000313" key="7">
    <source>
        <dbReference type="Proteomes" id="UP000593567"/>
    </source>
</evidence>
<feature type="domain" description="Lipase" evidence="5">
    <location>
        <begin position="18"/>
        <end position="254"/>
    </location>
</feature>
<sequence>MFWSFYRFKIIAEGLPRSFNPKAKTYFIIHGWNGGNVEGWVKKMIDALLKKEDANIFSVNWETWAKTPNYLEAQKKADDAGDRLSSFIKSLERKTGTSRTRMHLIGHSLGGQVAGFAGEKLQSPKVARITGLDTSGIGFGCLFSNKNCLDPSDAEFVDEIHSLISALPKGHADFYPMPKDPLQVLIDTKLVKAHNLAIDYFIQSIKAGQCAFKSHQCSSHLSFYNGKCRNTNENRVGFYASKPSTKPPNMYFLTIDVDNPCK</sequence>
<evidence type="ECO:0000256" key="2">
    <source>
        <dbReference type="ARBA" id="ARBA00010701"/>
    </source>
</evidence>
<dbReference type="GO" id="GO:0016042">
    <property type="term" value="P:lipid catabolic process"/>
    <property type="evidence" value="ECO:0007669"/>
    <property type="project" value="TreeGrafter"/>
</dbReference>
<dbReference type="OrthoDB" id="199913at2759"/>
<evidence type="ECO:0000256" key="4">
    <source>
        <dbReference type="RuleBase" id="RU004262"/>
    </source>
</evidence>
<comment type="similarity">
    <text evidence="2 4">Belongs to the AB hydrolase superfamily. Lipase family.</text>
</comment>
<reference evidence="6" key="1">
    <citation type="submission" date="2020-06" db="EMBL/GenBank/DDBJ databases">
        <title>Draft genome of Bugula neritina, a colonial animal packing powerful symbionts and potential medicines.</title>
        <authorList>
            <person name="Rayko M."/>
        </authorList>
    </citation>
    <scope>NUCLEOTIDE SEQUENCE [LARGE SCALE GENOMIC DNA]</scope>
    <source>
        <strain evidence="6">Kwan_BN1</strain>
    </source>
</reference>
<dbReference type="EMBL" id="VXIV02002502">
    <property type="protein sequence ID" value="KAF6025030.1"/>
    <property type="molecule type" value="Genomic_DNA"/>
</dbReference>
<dbReference type="AlphaFoldDB" id="A0A7J7JFM3"/>
<dbReference type="SUPFAM" id="SSF53474">
    <property type="entry name" value="alpha/beta-Hydrolases"/>
    <property type="match status" value="1"/>
</dbReference>
<dbReference type="PANTHER" id="PTHR11610">
    <property type="entry name" value="LIPASE"/>
    <property type="match status" value="1"/>
</dbReference>
<dbReference type="InterPro" id="IPR000734">
    <property type="entry name" value="TAG_lipase"/>
</dbReference>
<dbReference type="PRINTS" id="PR00821">
    <property type="entry name" value="TAGLIPASE"/>
</dbReference>
<dbReference type="GO" id="GO:0016298">
    <property type="term" value="F:lipase activity"/>
    <property type="evidence" value="ECO:0007669"/>
    <property type="project" value="InterPro"/>
</dbReference>
<organism evidence="6 7">
    <name type="scientific">Bugula neritina</name>
    <name type="common">Brown bryozoan</name>
    <name type="synonym">Sertularia neritina</name>
    <dbReference type="NCBI Taxonomy" id="10212"/>
    <lineage>
        <taxon>Eukaryota</taxon>
        <taxon>Metazoa</taxon>
        <taxon>Spiralia</taxon>
        <taxon>Lophotrochozoa</taxon>
        <taxon>Bryozoa</taxon>
        <taxon>Gymnolaemata</taxon>
        <taxon>Cheilostomatida</taxon>
        <taxon>Flustrina</taxon>
        <taxon>Buguloidea</taxon>
        <taxon>Bugulidae</taxon>
        <taxon>Bugula</taxon>
    </lineage>
</organism>
<evidence type="ECO:0000256" key="1">
    <source>
        <dbReference type="ARBA" id="ARBA00004613"/>
    </source>
</evidence>
<keyword evidence="3" id="KW-0964">Secreted</keyword>
<name>A0A7J7JFM3_BUGNE</name>
<comment type="caution">
    <text evidence="6">The sequence shown here is derived from an EMBL/GenBank/DDBJ whole genome shotgun (WGS) entry which is preliminary data.</text>
</comment>
<proteinExistence type="inferred from homology"/>
<dbReference type="InterPro" id="IPR029058">
    <property type="entry name" value="AB_hydrolase_fold"/>
</dbReference>
<dbReference type="GO" id="GO:0005615">
    <property type="term" value="C:extracellular space"/>
    <property type="evidence" value="ECO:0007669"/>
    <property type="project" value="TreeGrafter"/>
</dbReference>
<comment type="subcellular location">
    <subcellularLocation>
        <location evidence="1">Secreted</location>
    </subcellularLocation>
</comment>
<gene>
    <name evidence="6" type="ORF">EB796_016647</name>
</gene>